<dbReference type="AlphaFoldDB" id="A0AAN6KGI5"/>
<dbReference type="Proteomes" id="UP001175353">
    <property type="component" value="Unassembled WGS sequence"/>
</dbReference>
<evidence type="ECO:0000313" key="3">
    <source>
        <dbReference type="Proteomes" id="UP001175353"/>
    </source>
</evidence>
<keyword evidence="3" id="KW-1185">Reference proteome</keyword>
<sequence>MSPYDFVRPAKALGSSTHARTWCESVPSPEHGEDSDTDSEASYASSMTHSLEMPPYQRASLANLQRVNSMTFLQLHYPEATNRAMDPTPTVVTTRPRILLEPVRSTQRGHYPIISRRFTPYTDAWKPMLFRAIEQYTGASERYIDEAIVAGAWDDDFGDDDGDDDDEWVVIEHEDGEYPWEMVEVEEEEDV</sequence>
<reference evidence="2" key="1">
    <citation type="submission" date="2023-06" db="EMBL/GenBank/DDBJ databases">
        <title>Black Yeasts Isolated from many extreme environments.</title>
        <authorList>
            <person name="Coleine C."/>
            <person name="Stajich J.E."/>
            <person name="Selbmann L."/>
        </authorList>
    </citation>
    <scope>NUCLEOTIDE SEQUENCE</scope>
    <source>
        <strain evidence="2">CCFEE 5200</strain>
    </source>
</reference>
<organism evidence="2 3">
    <name type="scientific">Friedmanniomyces endolithicus</name>
    <dbReference type="NCBI Taxonomy" id="329885"/>
    <lineage>
        <taxon>Eukaryota</taxon>
        <taxon>Fungi</taxon>
        <taxon>Dikarya</taxon>
        <taxon>Ascomycota</taxon>
        <taxon>Pezizomycotina</taxon>
        <taxon>Dothideomycetes</taxon>
        <taxon>Dothideomycetidae</taxon>
        <taxon>Mycosphaerellales</taxon>
        <taxon>Teratosphaeriaceae</taxon>
        <taxon>Friedmanniomyces</taxon>
    </lineage>
</organism>
<protein>
    <submittedName>
        <fullName evidence="2">Uncharacterized protein</fullName>
    </submittedName>
</protein>
<feature type="region of interest" description="Disordered" evidence="1">
    <location>
        <begin position="24"/>
        <end position="49"/>
    </location>
</feature>
<proteinExistence type="predicted"/>
<evidence type="ECO:0000313" key="2">
    <source>
        <dbReference type="EMBL" id="KAK0981177.1"/>
    </source>
</evidence>
<name>A0AAN6KGI5_9PEZI</name>
<feature type="compositionally biased region" description="Polar residues" evidence="1">
    <location>
        <begin position="40"/>
        <end position="49"/>
    </location>
</feature>
<dbReference type="EMBL" id="JAUJLE010000113">
    <property type="protein sequence ID" value="KAK0981177.1"/>
    <property type="molecule type" value="Genomic_DNA"/>
</dbReference>
<evidence type="ECO:0000256" key="1">
    <source>
        <dbReference type="SAM" id="MobiDB-lite"/>
    </source>
</evidence>
<comment type="caution">
    <text evidence="2">The sequence shown here is derived from an EMBL/GenBank/DDBJ whole genome shotgun (WGS) entry which is preliminary data.</text>
</comment>
<accession>A0AAN6KGI5</accession>
<gene>
    <name evidence="2" type="ORF">LTR91_012034</name>
</gene>